<feature type="transmembrane region" description="Helical" evidence="2">
    <location>
        <begin position="76"/>
        <end position="96"/>
    </location>
</feature>
<evidence type="ECO:0000313" key="4">
    <source>
        <dbReference type="Proteomes" id="UP000254597"/>
    </source>
</evidence>
<dbReference type="AlphaFoldDB" id="A0A379QHY2"/>
<keyword evidence="2" id="KW-1133">Transmembrane helix</keyword>
<evidence type="ECO:0000313" key="3">
    <source>
        <dbReference type="EMBL" id="SUF55869.1"/>
    </source>
</evidence>
<dbReference type="Proteomes" id="UP000254597">
    <property type="component" value="Unassembled WGS sequence"/>
</dbReference>
<reference evidence="3 4" key="1">
    <citation type="submission" date="2018-06" db="EMBL/GenBank/DDBJ databases">
        <authorList>
            <consortium name="Pathogen Informatics"/>
            <person name="Doyle S."/>
        </authorList>
    </citation>
    <scope>NUCLEOTIDE SEQUENCE [LARGE SCALE GENOMIC DNA]</scope>
    <source>
        <strain evidence="3 4">NCTC10252</strain>
    </source>
</reference>
<feature type="region of interest" description="Disordered" evidence="1">
    <location>
        <begin position="1"/>
        <end position="52"/>
    </location>
</feature>
<dbReference type="EMBL" id="UGWP01000004">
    <property type="protein sequence ID" value="SUF55869.1"/>
    <property type="molecule type" value="Genomic_DNA"/>
</dbReference>
<proteinExistence type="predicted"/>
<accession>A0A379QHY2</accession>
<evidence type="ECO:0000256" key="2">
    <source>
        <dbReference type="SAM" id="Phobius"/>
    </source>
</evidence>
<protein>
    <submittedName>
        <fullName evidence="3">Putative membrane protein</fullName>
    </submittedName>
</protein>
<name>A0A379QHY2_SALER</name>
<sequence>MTSTTASSADIPPDNDLPLSAHLTEPAEPTTSTVKPSAVRPDEPDTPAQSAAYRLGGKGSRLWRPVSDNRSLLQKVVSALVFCVLLGAVFFLWLTVRQQQIQLTTLDAAFRSGQLQTLPDRMQNIEDRLQQYVLKSQADKWQQGLSEQSQSLTAFGQQLSSMATDVKAAQAAAAQAIAGQDETVTKIDTLQQALDAQTLRIDTLESWKTEWSQRTSPPSTKTASASGGSQPTVKKPSKPRVLKPPFTLVSIERRGGQAYAVVLPAGAGGWAQLRMLSPGEALSDWTLVSINGQHAEFQVNGQIQRVTL</sequence>
<feature type="compositionally biased region" description="Low complexity" evidence="1">
    <location>
        <begin position="215"/>
        <end position="226"/>
    </location>
</feature>
<organism evidence="3 4">
    <name type="scientific">Salmonella enterica</name>
    <name type="common">Salmonella choleraesuis</name>
    <dbReference type="NCBI Taxonomy" id="28901"/>
    <lineage>
        <taxon>Bacteria</taxon>
        <taxon>Pseudomonadati</taxon>
        <taxon>Pseudomonadota</taxon>
        <taxon>Gammaproteobacteria</taxon>
        <taxon>Enterobacterales</taxon>
        <taxon>Enterobacteriaceae</taxon>
        <taxon>Salmonella</taxon>
    </lineage>
</organism>
<feature type="region of interest" description="Disordered" evidence="1">
    <location>
        <begin position="209"/>
        <end position="241"/>
    </location>
</feature>
<keyword evidence="2" id="KW-0812">Transmembrane</keyword>
<gene>
    <name evidence="3" type="primary">STY4557_1</name>
    <name evidence="3" type="ORF">NCTC10252_01080</name>
</gene>
<evidence type="ECO:0000256" key="1">
    <source>
        <dbReference type="SAM" id="MobiDB-lite"/>
    </source>
</evidence>
<keyword evidence="2" id="KW-0472">Membrane</keyword>